<protein>
    <recommendedName>
        <fullName evidence="2">Trypsin-co-occurring domain-containing protein</fullName>
    </recommendedName>
</protein>
<dbReference type="PATRIC" id="fig|1666911.3.peg.3707"/>
<dbReference type="EMBL" id="LJZR01000003">
    <property type="protein sequence ID" value="KPQ37143.1"/>
    <property type="molecule type" value="Genomic_DNA"/>
</dbReference>
<dbReference type="Proteomes" id="UP000050465">
    <property type="component" value="Unassembled WGS sequence"/>
</dbReference>
<proteinExistence type="predicted"/>
<evidence type="ECO:0000259" key="2">
    <source>
        <dbReference type="Pfam" id="PF19493"/>
    </source>
</evidence>
<sequence>MAQLIPIQLEDGTEIYIEATNDVEVPATSEVSDKPEEEVRRGQKGWGGGEGSRGMVGFPGSNSAAAAASQSFKAIESTIRTYTTHTLSAFKDMSQGNVDKVTLQFGIRVGGEAGVPYVTKGTAESNLSITVECSFDKDDKDK</sequence>
<feature type="domain" description="Trypsin-co-occurring" evidence="2">
    <location>
        <begin position="7"/>
        <end position="134"/>
    </location>
</feature>
<dbReference type="InterPro" id="IPR045794">
    <property type="entry name" value="Trypco1"/>
</dbReference>
<dbReference type="NCBIfam" id="NF041216">
    <property type="entry name" value="CU044_2847_fam"/>
    <property type="match status" value="1"/>
</dbReference>
<comment type="caution">
    <text evidence="3">The sequence shown here is derived from an EMBL/GenBank/DDBJ whole genome shotgun (WGS) entry which is preliminary data.</text>
</comment>
<feature type="region of interest" description="Disordered" evidence="1">
    <location>
        <begin position="27"/>
        <end position="58"/>
    </location>
</feature>
<organism evidence="3 4">
    <name type="scientific">Phormidesmis priestleyi Ana</name>
    <dbReference type="NCBI Taxonomy" id="1666911"/>
    <lineage>
        <taxon>Bacteria</taxon>
        <taxon>Bacillati</taxon>
        <taxon>Cyanobacteriota</taxon>
        <taxon>Cyanophyceae</taxon>
        <taxon>Leptolyngbyales</taxon>
        <taxon>Leptolyngbyaceae</taxon>
        <taxon>Phormidesmis</taxon>
    </lineage>
</organism>
<accession>A0A0P7ZPT1</accession>
<feature type="compositionally biased region" description="Gly residues" evidence="1">
    <location>
        <begin position="44"/>
        <end position="54"/>
    </location>
</feature>
<gene>
    <name evidence="3" type="ORF">HLUCCA11_04260</name>
</gene>
<evidence type="ECO:0000256" key="1">
    <source>
        <dbReference type="SAM" id="MobiDB-lite"/>
    </source>
</evidence>
<evidence type="ECO:0000313" key="4">
    <source>
        <dbReference type="Proteomes" id="UP000050465"/>
    </source>
</evidence>
<dbReference type="Pfam" id="PF19493">
    <property type="entry name" value="Trypco1"/>
    <property type="match status" value="1"/>
</dbReference>
<evidence type="ECO:0000313" key="3">
    <source>
        <dbReference type="EMBL" id="KPQ37143.1"/>
    </source>
</evidence>
<feature type="compositionally biased region" description="Basic and acidic residues" evidence="1">
    <location>
        <begin position="31"/>
        <end position="41"/>
    </location>
</feature>
<reference evidence="3 4" key="1">
    <citation type="submission" date="2015-09" db="EMBL/GenBank/DDBJ databases">
        <title>Identification and resolution of microdiversity through metagenomic sequencing of parallel consortia.</title>
        <authorList>
            <person name="Nelson W.C."/>
            <person name="Romine M.F."/>
            <person name="Lindemann S.R."/>
        </authorList>
    </citation>
    <scope>NUCLEOTIDE SEQUENCE [LARGE SCALE GENOMIC DNA]</scope>
    <source>
        <strain evidence="3">Ana</strain>
    </source>
</reference>
<dbReference type="AlphaFoldDB" id="A0A0P7ZPT1"/>
<name>A0A0P7ZPT1_9CYAN</name>